<dbReference type="Proteomes" id="UP001163152">
    <property type="component" value="Chromosome"/>
</dbReference>
<keyword evidence="3" id="KW-1185">Reference proteome</keyword>
<proteinExistence type="predicted"/>
<gene>
    <name evidence="2" type="ORF">OXH18_03990</name>
</gene>
<dbReference type="RefSeq" id="WP_268611127.1">
    <property type="nucleotide sequence ID" value="NZ_CP113797.1"/>
</dbReference>
<name>A0A9E9C5I2_9CYAN</name>
<reference evidence="2" key="1">
    <citation type="submission" date="2022-12" db="EMBL/GenBank/DDBJ databases">
        <title>Polyphasic identification of a Novel Hot-Spring Cyanobacterium Ocullathermofonsia sinensis gen nov. sp. nov. and Genomic Insights on its Adaptations to the Thermal Habitat.</title>
        <authorList>
            <person name="Daroch M."/>
            <person name="Tang J."/>
            <person name="Jiang Y."/>
        </authorList>
    </citation>
    <scope>NUCLEOTIDE SEQUENCE</scope>
    <source>
        <strain evidence="2">PKUAC-SCTA174</strain>
    </source>
</reference>
<dbReference type="KEGG" id="tsin:OXH18_03990"/>
<feature type="compositionally biased region" description="Polar residues" evidence="1">
    <location>
        <begin position="132"/>
        <end position="160"/>
    </location>
</feature>
<dbReference type="AlphaFoldDB" id="A0A9E9C5I2"/>
<dbReference type="EMBL" id="CP113797">
    <property type="protein sequence ID" value="WAL61171.1"/>
    <property type="molecule type" value="Genomic_DNA"/>
</dbReference>
<evidence type="ECO:0000256" key="1">
    <source>
        <dbReference type="SAM" id="MobiDB-lite"/>
    </source>
</evidence>
<accession>A0A9E9C5I2</accession>
<feature type="region of interest" description="Disordered" evidence="1">
    <location>
        <begin position="118"/>
        <end position="167"/>
    </location>
</feature>
<organism evidence="2 3">
    <name type="scientific">Thermocoleostomius sinensis A174</name>
    <dbReference type="NCBI Taxonomy" id="2016057"/>
    <lineage>
        <taxon>Bacteria</taxon>
        <taxon>Bacillati</taxon>
        <taxon>Cyanobacteriota</taxon>
        <taxon>Cyanophyceae</taxon>
        <taxon>Oculatellales</taxon>
        <taxon>Oculatellaceae</taxon>
        <taxon>Thermocoleostomius</taxon>
    </lineage>
</organism>
<protein>
    <submittedName>
        <fullName evidence="2">Uncharacterized protein</fullName>
    </submittedName>
</protein>
<sequence>MVNPMTAMSAGTIVQLAFQAFLNPEVGKASISKASEILTEKVLTQMDVLRQKIWGRLRFKSRKMQELETTIKRSQQVTPNQLENIATYLQMEMNHDEKFATEVKQLAQQIHQEISTMQQGQNVRNVPGGQEQPFNNQNINNQSTSDKTSAQQGTLTNHNHSGAPPQP</sequence>
<evidence type="ECO:0000313" key="3">
    <source>
        <dbReference type="Proteomes" id="UP001163152"/>
    </source>
</evidence>
<evidence type="ECO:0000313" key="2">
    <source>
        <dbReference type="EMBL" id="WAL61171.1"/>
    </source>
</evidence>